<proteinExistence type="predicted"/>
<accession>A0AAV3YQJ9</accession>
<evidence type="ECO:0000313" key="1">
    <source>
        <dbReference type="EMBL" id="GFN84411.1"/>
    </source>
</evidence>
<evidence type="ECO:0000313" key="2">
    <source>
        <dbReference type="Proteomes" id="UP000735302"/>
    </source>
</evidence>
<keyword evidence="2" id="KW-1185">Reference proteome</keyword>
<organism evidence="1 2">
    <name type="scientific">Plakobranchus ocellatus</name>
    <dbReference type="NCBI Taxonomy" id="259542"/>
    <lineage>
        <taxon>Eukaryota</taxon>
        <taxon>Metazoa</taxon>
        <taxon>Spiralia</taxon>
        <taxon>Lophotrochozoa</taxon>
        <taxon>Mollusca</taxon>
        <taxon>Gastropoda</taxon>
        <taxon>Heterobranchia</taxon>
        <taxon>Euthyneura</taxon>
        <taxon>Panpulmonata</taxon>
        <taxon>Sacoglossa</taxon>
        <taxon>Placobranchoidea</taxon>
        <taxon>Plakobranchidae</taxon>
        <taxon>Plakobranchus</taxon>
    </lineage>
</organism>
<sequence>MAALVHFSGFKQKNSNQSAYATITWNRLSTNLSESLIFHVRCNLGQISRRPVCTGSCEEQVSPCLRAQVCCFSQHPQQISARYGTSRRSPVNIAGNIYTVSAA</sequence>
<comment type="caution">
    <text evidence="1">The sequence shown here is derived from an EMBL/GenBank/DDBJ whole genome shotgun (WGS) entry which is preliminary data.</text>
</comment>
<dbReference type="Proteomes" id="UP000735302">
    <property type="component" value="Unassembled WGS sequence"/>
</dbReference>
<dbReference type="AlphaFoldDB" id="A0AAV3YQJ9"/>
<reference evidence="1 2" key="1">
    <citation type="journal article" date="2021" name="Elife">
        <title>Chloroplast acquisition without the gene transfer in kleptoplastic sea slugs, Plakobranchus ocellatus.</title>
        <authorList>
            <person name="Maeda T."/>
            <person name="Takahashi S."/>
            <person name="Yoshida T."/>
            <person name="Shimamura S."/>
            <person name="Takaki Y."/>
            <person name="Nagai Y."/>
            <person name="Toyoda A."/>
            <person name="Suzuki Y."/>
            <person name="Arimoto A."/>
            <person name="Ishii H."/>
            <person name="Satoh N."/>
            <person name="Nishiyama T."/>
            <person name="Hasebe M."/>
            <person name="Maruyama T."/>
            <person name="Minagawa J."/>
            <person name="Obokata J."/>
            <person name="Shigenobu S."/>
        </authorList>
    </citation>
    <scope>NUCLEOTIDE SEQUENCE [LARGE SCALE GENOMIC DNA]</scope>
</reference>
<gene>
    <name evidence="1" type="ORF">PoB_001091700</name>
</gene>
<protein>
    <recommendedName>
        <fullName evidence="3">Beta-defensin</fullName>
    </recommendedName>
</protein>
<dbReference type="EMBL" id="BLXT01001319">
    <property type="protein sequence ID" value="GFN84411.1"/>
    <property type="molecule type" value="Genomic_DNA"/>
</dbReference>
<evidence type="ECO:0008006" key="3">
    <source>
        <dbReference type="Google" id="ProtNLM"/>
    </source>
</evidence>
<name>A0AAV3YQJ9_9GAST</name>